<evidence type="ECO:0000313" key="2">
    <source>
        <dbReference type="EMBL" id="KAG5572325.1"/>
    </source>
</evidence>
<keyword evidence="3" id="KW-1185">Reference proteome</keyword>
<feature type="compositionally biased region" description="Basic and acidic residues" evidence="1">
    <location>
        <begin position="36"/>
        <end position="46"/>
    </location>
</feature>
<reference evidence="2 3" key="1">
    <citation type="submission" date="2020-09" db="EMBL/GenBank/DDBJ databases">
        <title>De no assembly of potato wild relative species, Solanum commersonii.</title>
        <authorList>
            <person name="Cho K."/>
        </authorList>
    </citation>
    <scope>NUCLEOTIDE SEQUENCE [LARGE SCALE GENOMIC DNA]</scope>
    <source>
        <strain evidence="2">LZ3.2</strain>
        <tissue evidence="2">Leaf</tissue>
    </source>
</reference>
<dbReference type="PANTHER" id="PTHR34427:SF10">
    <property type="entry name" value="DUF4283 DOMAIN-CONTAINING PROTEIN"/>
    <property type="match status" value="1"/>
</dbReference>
<dbReference type="PANTHER" id="PTHR34427">
    <property type="entry name" value="DUF4283 DOMAIN PROTEIN"/>
    <property type="match status" value="1"/>
</dbReference>
<feature type="compositionally biased region" description="Polar residues" evidence="1">
    <location>
        <begin position="54"/>
        <end position="64"/>
    </location>
</feature>
<sequence length="394" mass="44754">MLAGLISLRKLRSLLISLKFYRETLNAGEIISNGQKEKGSYKEALQKSRWPPNELQSAPESSTNGDKDPLRRSLVSSFPDCDEIPSRNDVRKWAQNTWRGIHNIQSRRDAENVLAGRWSRSNHLLELDWWSLTMGAIPAQHQFDWFWVRILGLPLHLWTDKVMKEMGDQCGGWIEAEEETQLKYHLRWALIRVKGPLKEIPAYVEVSDGEFNFSLPVWCEAPARFRRKSDLMHVDQLEENSFFPSSNISEMEMGAGVRTETSFAKDYVAIYYGSEVLGGEDNNMPMVIYAIEGAGGNCSTEQITLFEDPLPLQINDGLSEQEIEDKASLWVHSNVLDLSQLFGVAFEGCDKVAFDLFLRIDQKRGGFEAKEGGDNTNQSKEHNPKGDKKFGISC</sequence>
<dbReference type="AlphaFoldDB" id="A0A9J5W9R8"/>
<dbReference type="Proteomes" id="UP000824120">
    <property type="component" value="Chromosome 12"/>
</dbReference>
<evidence type="ECO:0000313" key="3">
    <source>
        <dbReference type="Proteomes" id="UP000824120"/>
    </source>
</evidence>
<comment type="caution">
    <text evidence="2">The sequence shown here is derived from an EMBL/GenBank/DDBJ whole genome shotgun (WGS) entry which is preliminary data.</text>
</comment>
<dbReference type="EMBL" id="JACXVP010000012">
    <property type="protein sequence ID" value="KAG5572325.1"/>
    <property type="molecule type" value="Genomic_DNA"/>
</dbReference>
<proteinExistence type="predicted"/>
<gene>
    <name evidence="2" type="ORF">H5410_062091</name>
</gene>
<protein>
    <recommendedName>
        <fullName evidence="4">DUF4283 domain-containing protein</fullName>
    </recommendedName>
</protein>
<accession>A0A9J5W9R8</accession>
<feature type="region of interest" description="Disordered" evidence="1">
    <location>
        <begin position="368"/>
        <end position="394"/>
    </location>
</feature>
<feature type="region of interest" description="Disordered" evidence="1">
    <location>
        <begin position="36"/>
        <end position="71"/>
    </location>
</feature>
<dbReference type="OrthoDB" id="1745573at2759"/>
<name>A0A9J5W9R8_SOLCO</name>
<evidence type="ECO:0000256" key="1">
    <source>
        <dbReference type="SAM" id="MobiDB-lite"/>
    </source>
</evidence>
<organism evidence="2 3">
    <name type="scientific">Solanum commersonii</name>
    <name type="common">Commerson's wild potato</name>
    <name type="synonym">Commerson's nightshade</name>
    <dbReference type="NCBI Taxonomy" id="4109"/>
    <lineage>
        <taxon>Eukaryota</taxon>
        <taxon>Viridiplantae</taxon>
        <taxon>Streptophyta</taxon>
        <taxon>Embryophyta</taxon>
        <taxon>Tracheophyta</taxon>
        <taxon>Spermatophyta</taxon>
        <taxon>Magnoliopsida</taxon>
        <taxon>eudicotyledons</taxon>
        <taxon>Gunneridae</taxon>
        <taxon>Pentapetalae</taxon>
        <taxon>asterids</taxon>
        <taxon>lamiids</taxon>
        <taxon>Solanales</taxon>
        <taxon>Solanaceae</taxon>
        <taxon>Solanoideae</taxon>
        <taxon>Solaneae</taxon>
        <taxon>Solanum</taxon>
    </lineage>
</organism>
<evidence type="ECO:0008006" key="4">
    <source>
        <dbReference type="Google" id="ProtNLM"/>
    </source>
</evidence>